<dbReference type="GO" id="GO:0005737">
    <property type="term" value="C:cytoplasm"/>
    <property type="evidence" value="ECO:0007669"/>
    <property type="project" value="TreeGrafter"/>
</dbReference>
<protein>
    <submittedName>
        <fullName evidence="2">Amino acid adenylation domain-containing protein</fullName>
    </submittedName>
</protein>
<feature type="domain" description="AMP-dependent synthetase/ligase" evidence="1">
    <location>
        <begin position="8"/>
        <end position="350"/>
    </location>
</feature>
<keyword evidence="3" id="KW-1185">Reference proteome</keyword>
<sequence>MKILEHLRQRVVKNPDEICIVSPEVSFTFKQLDQYSDKVAEYISELSQEDIVPLYIKNDFYVLPIIIGIMKLGKVPLPLTTSLVFEQSILRIEDVEYDLVVLDEQISTDGEIGLKSKILVLPNAFQDYAIKKPFIAKESEIAYIISTSGSTGTPKKVFLTQQNISWILEEFYSVVNFNSQSKFLFTTPYTFDVSLTELFSPIFKGGRLYCFSHKLKNVEKMKSTLEYIEAYGITHMSLSPTYAELLVDISSEDKFKRLKYLCLAGENFGIGLAHKLSGILKQGTQILNLYGPSETTIYATYYQITGKELTEIPIGRGFNGCKIKVLDDNKKGQGKGELYIGGSGVTKGYLLQPDLSREKFVQIDSEIYYRTGDFVHYDVKGNLVFETRRDNQVQVNGIRVELGEIENCVLNFKTIKSCKCVYEGKRIYVFYQIKNPTEGLKAQLKESIPQYINPILIEVSEFIVNQNRKFDVKQMIQKYYPHTTLSEKSFVEKELELILRELEIASYEEMDSLDTVRFFVEVEDRFKIKIDDDFIPSLSKFYQVITLVDEKLKTLEKNPYLSKEYSDIDTFESTNLEFMVHNYFRQEDLENRLIPTLYMQKHYDSKPASILSFNANYSDFSYDGLKKIEHNLVLLAKKIDVLRMILIQEESGLYFKKVKKDRFIPVIYATNSIINEKTIKKILYGRRNALQFLVIACPFQKKITAYFSHYIIDKSSLFKLSKIFTSFLDNNNIKLLSEPYERFIHLIKAENEKISIDELMKLIPETTCSLPSLREIEDDRVLVMESELVSKKVVDVINEAIYKFAQYIFSIDGSLQKLTGSMITNIREFYEFDGADLIGDMHSTIPFQINLNQSFLDFDYSVDKTIKKYQEGLNIRDKIFEGYPEFYGKYGEAKNKWDALGISVNYIGEIKSVNDTIRELREANFNKKYIIVFTHKSKLYQIMFNNRLIPYNFDLVFQEKTEGIIVRDYFENLI</sequence>
<dbReference type="SUPFAM" id="SSF56801">
    <property type="entry name" value="Acetyl-CoA synthetase-like"/>
    <property type="match status" value="1"/>
</dbReference>
<dbReference type="InterPro" id="IPR045851">
    <property type="entry name" value="AMP-bd_C_sf"/>
</dbReference>
<dbReference type="Gene3D" id="3.40.50.12780">
    <property type="entry name" value="N-terminal domain of ligase-like"/>
    <property type="match status" value="1"/>
</dbReference>
<evidence type="ECO:0000259" key="1">
    <source>
        <dbReference type="Pfam" id="PF00501"/>
    </source>
</evidence>
<dbReference type="InterPro" id="IPR036736">
    <property type="entry name" value="ACP-like_sf"/>
</dbReference>
<dbReference type="Gene3D" id="1.10.1200.10">
    <property type="entry name" value="ACP-like"/>
    <property type="match status" value="1"/>
</dbReference>
<name>A0A841C7E2_9LACT</name>
<dbReference type="Gene3D" id="3.30.300.30">
    <property type="match status" value="1"/>
</dbReference>
<dbReference type="GO" id="GO:0044550">
    <property type="term" value="P:secondary metabolite biosynthetic process"/>
    <property type="evidence" value="ECO:0007669"/>
    <property type="project" value="TreeGrafter"/>
</dbReference>
<evidence type="ECO:0000313" key="2">
    <source>
        <dbReference type="EMBL" id="MBB5888264.1"/>
    </source>
</evidence>
<dbReference type="PANTHER" id="PTHR45527">
    <property type="entry name" value="NONRIBOSOMAL PEPTIDE SYNTHETASE"/>
    <property type="match status" value="1"/>
</dbReference>
<reference evidence="2 3" key="1">
    <citation type="submission" date="2020-08" db="EMBL/GenBank/DDBJ databases">
        <title>Genomic Encyclopedia of Type Strains, Phase IV (KMG-IV): sequencing the most valuable type-strain genomes for metagenomic binning, comparative biology and taxonomic classification.</title>
        <authorList>
            <person name="Goeker M."/>
        </authorList>
    </citation>
    <scope>NUCLEOTIDE SEQUENCE [LARGE SCALE GENOMIC DNA]</scope>
    <source>
        <strain evidence="2 3">DSM 14925</strain>
    </source>
</reference>
<proteinExistence type="predicted"/>
<dbReference type="AlphaFoldDB" id="A0A841C7E2"/>
<dbReference type="RefSeq" id="WP_183540165.1">
    <property type="nucleotide sequence ID" value="NZ_JACHHV010000018.1"/>
</dbReference>
<dbReference type="Proteomes" id="UP000562464">
    <property type="component" value="Unassembled WGS sequence"/>
</dbReference>
<dbReference type="Pfam" id="PF00501">
    <property type="entry name" value="AMP-binding"/>
    <property type="match status" value="1"/>
</dbReference>
<organism evidence="2 3">
    <name type="scientific">Lactovum miscens</name>
    <dbReference type="NCBI Taxonomy" id="190387"/>
    <lineage>
        <taxon>Bacteria</taxon>
        <taxon>Bacillati</taxon>
        <taxon>Bacillota</taxon>
        <taxon>Bacilli</taxon>
        <taxon>Lactobacillales</taxon>
        <taxon>Streptococcaceae</taxon>
        <taxon>Lactovum</taxon>
    </lineage>
</organism>
<dbReference type="GO" id="GO:0031177">
    <property type="term" value="F:phosphopantetheine binding"/>
    <property type="evidence" value="ECO:0007669"/>
    <property type="project" value="TreeGrafter"/>
</dbReference>
<gene>
    <name evidence="2" type="ORF">HNQ37_001156</name>
</gene>
<dbReference type="PANTHER" id="PTHR45527:SF1">
    <property type="entry name" value="FATTY ACID SYNTHASE"/>
    <property type="match status" value="1"/>
</dbReference>
<accession>A0A841C7E2</accession>
<comment type="caution">
    <text evidence="2">The sequence shown here is derived from an EMBL/GenBank/DDBJ whole genome shotgun (WGS) entry which is preliminary data.</text>
</comment>
<dbReference type="GO" id="GO:0043041">
    <property type="term" value="P:amino acid activation for nonribosomal peptide biosynthetic process"/>
    <property type="evidence" value="ECO:0007669"/>
    <property type="project" value="TreeGrafter"/>
</dbReference>
<dbReference type="InterPro" id="IPR000873">
    <property type="entry name" value="AMP-dep_synth/lig_dom"/>
</dbReference>
<evidence type="ECO:0000313" key="3">
    <source>
        <dbReference type="Proteomes" id="UP000562464"/>
    </source>
</evidence>
<dbReference type="EMBL" id="JACHHV010000018">
    <property type="protein sequence ID" value="MBB5888264.1"/>
    <property type="molecule type" value="Genomic_DNA"/>
</dbReference>
<dbReference type="InterPro" id="IPR042099">
    <property type="entry name" value="ANL_N_sf"/>
</dbReference>